<name>A0A6A4PHJ3_LUPAL</name>
<evidence type="ECO:0000256" key="1">
    <source>
        <dbReference type="SAM" id="MobiDB-lite"/>
    </source>
</evidence>
<accession>A0A6A4PHJ3</accession>
<feature type="region of interest" description="Disordered" evidence="1">
    <location>
        <begin position="1"/>
        <end position="50"/>
    </location>
</feature>
<dbReference type="EMBL" id="WOCE01000013">
    <property type="protein sequence ID" value="KAE9600922.1"/>
    <property type="molecule type" value="Genomic_DNA"/>
</dbReference>
<dbReference type="AlphaFoldDB" id="A0A6A4PHJ3"/>
<gene>
    <name evidence="2" type="ORF">Lalb_Chr13g0292141</name>
</gene>
<organism evidence="2 3">
    <name type="scientific">Lupinus albus</name>
    <name type="common">White lupine</name>
    <name type="synonym">Lupinus termis</name>
    <dbReference type="NCBI Taxonomy" id="3870"/>
    <lineage>
        <taxon>Eukaryota</taxon>
        <taxon>Viridiplantae</taxon>
        <taxon>Streptophyta</taxon>
        <taxon>Embryophyta</taxon>
        <taxon>Tracheophyta</taxon>
        <taxon>Spermatophyta</taxon>
        <taxon>Magnoliopsida</taxon>
        <taxon>eudicotyledons</taxon>
        <taxon>Gunneridae</taxon>
        <taxon>Pentapetalae</taxon>
        <taxon>rosids</taxon>
        <taxon>fabids</taxon>
        <taxon>Fabales</taxon>
        <taxon>Fabaceae</taxon>
        <taxon>Papilionoideae</taxon>
        <taxon>50 kb inversion clade</taxon>
        <taxon>genistoids sensu lato</taxon>
        <taxon>core genistoids</taxon>
        <taxon>Genisteae</taxon>
        <taxon>Lupinus</taxon>
    </lineage>
</organism>
<feature type="compositionally biased region" description="Polar residues" evidence="1">
    <location>
        <begin position="20"/>
        <end position="29"/>
    </location>
</feature>
<protein>
    <submittedName>
        <fullName evidence="2">Uncharacterized protein</fullName>
    </submittedName>
</protein>
<keyword evidence="3" id="KW-1185">Reference proteome</keyword>
<proteinExistence type="predicted"/>
<reference evidence="3" key="1">
    <citation type="journal article" date="2020" name="Nat. Commun.">
        <title>Genome sequence of the cluster root forming white lupin.</title>
        <authorList>
            <person name="Hufnagel B."/>
            <person name="Marques A."/>
            <person name="Soriano A."/>
            <person name="Marques L."/>
            <person name="Divol F."/>
            <person name="Doumas P."/>
            <person name="Sallet E."/>
            <person name="Mancinotti D."/>
            <person name="Carrere S."/>
            <person name="Marande W."/>
            <person name="Arribat S."/>
            <person name="Keller J."/>
            <person name="Huneau C."/>
            <person name="Blein T."/>
            <person name="Aime D."/>
            <person name="Laguerre M."/>
            <person name="Taylor J."/>
            <person name="Schubert V."/>
            <person name="Nelson M."/>
            <person name="Geu-Flores F."/>
            <person name="Crespi M."/>
            <person name="Gallardo-Guerrero K."/>
            <person name="Delaux P.-M."/>
            <person name="Salse J."/>
            <person name="Berges H."/>
            <person name="Guyot R."/>
            <person name="Gouzy J."/>
            <person name="Peret B."/>
        </authorList>
    </citation>
    <scope>NUCLEOTIDE SEQUENCE [LARGE SCALE GENOMIC DNA]</scope>
    <source>
        <strain evidence="3">cv. Amiga</strain>
    </source>
</reference>
<evidence type="ECO:0000313" key="3">
    <source>
        <dbReference type="Proteomes" id="UP000447434"/>
    </source>
</evidence>
<comment type="caution">
    <text evidence="2">The sequence shown here is derived from an EMBL/GenBank/DDBJ whole genome shotgun (WGS) entry which is preliminary data.</text>
</comment>
<dbReference type="Proteomes" id="UP000447434">
    <property type="component" value="Chromosome 13"/>
</dbReference>
<evidence type="ECO:0000313" key="2">
    <source>
        <dbReference type="EMBL" id="KAE9600922.1"/>
    </source>
</evidence>
<sequence>MRGVGFSLQRRRRRRLKQGGSLSTATTHQDVLDGQQPRARRLQFKRGGWS</sequence>